<keyword evidence="4" id="KW-1185">Reference proteome</keyword>
<dbReference type="RefSeq" id="WP_091813261.1">
    <property type="nucleotide sequence ID" value="NZ_FNNE01000005.1"/>
</dbReference>
<sequence length="210" mass="23707">MTDNNLSPKATPADVLRQARRHWLKGERIHLASLASELRIGRATLFRWVGNRDQLLGDVLWSLYDTLREEALANTPGEGVDFVVGVYRHINSVLLHSEPLRRFIHQDSEYALRMLTSAHSIVHTRTVEANTRVLEDQRKRGTINPPMAISSLSYFMVRLAESCLYSDIICGREPLEKELDDACTAVRILLGSEATNNLNQENNDDVCPLG</sequence>
<organism evidence="2 4">
    <name type="scientific">Marinobacter mobilis</name>
    <dbReference type="NCBI Taxonomy" id="488533"/>
    <lineage>
        <taxon>Bacteria</taxon>
        <taxon>Pseudomonadati</taxon>
        <taxon>Pseudomonadota</taxon>
        <taxon>Gammaproteobacteria</taxon>
        <taxon>Pseudomonadales</taxon>
        <taxon>Marinobacteraceae</taxon>
        <taxon>Marinobacter</taxon>
    </lineage>
</organism>
<dbReference type="STRING" id="488533.SAMN04487960_105297"/>
<evidence type="ECO:0000259" key="1">
    <source>
        <dbReference type="Pfam" id="PF18598"/>
    </source>
</evidence>
<accession>A0A1H2YA94</accession>
<protein>
    <recommendedName>
        <fullName evidence="1">QsdR TetR regulatory C-terminal domain-containing protein</fullName>
    </recommendedName>
</protein>
<dbReference type="EMBL" id="FNNE01000005">
    <property type="protein sequence ID" value="SDX01479.1"/>
    <property type="molecule type" value="Genomic_DNA"/>
</dbReference>
<evidence type="ECO:0000313" key="3">
    <source>
        <dbReference type="EMBL" id="SDX49067.1"/>
    </source>
</evidence>
<dbReference type="Proteomes" id="UP000199675">
    <property type="component" value="Unassembled WGS sequence"/>
</dbReference>
<reference evidence="2 4" key="1">
    <citation type="submission" date="2016-10" db="EMBL/GenBank/DDBJ databases">
        <authorList>
            <person name="de Groot N.N."/>
        </authorList>
    </citation>
    <scope>NUCLEOTIDE SEQUENCE [LARGE SCALE GENOMIC DNA]</scope>
    <source>
        <strain evidence="2 4">CGMCC 1.7059</strain>
    </source>
</reference>
<evidence type="ECO:0000313" key="2">
    <source>
        <dbReference type="EMBL" id="SDX01479.1"/>
    </source>
</evidence>
<proteinExistence type="predicted"/>
<dbReference type="OrthoDB" id="158903at2"/>
<dbReference type="Pfam" id="PF18598">
    <property type="entry name" value="TetR_C_36"/>
    <property type="match status" value="1"/>
</dbReference>
<name>A0A1H2YA94_9GAMM</name>
<evidence type="ECO:0000313" key="4">
    <source>
        <dbReference type="Proteomes" id="UP000199675"/>
    </source>
</evidence>
<feature type="domain" description="QsdR TetR regulatory C-terminal" evidence="1">
    <location>
        <begin position="78"/>
        <end position="190"/>
    </location>
</feature>
<dbReference type="EMBL" id="FNNE01000010">
    <property type="protein sequence ID" value="SDX49067.1"/>
    <property type="molecule type" value="Genomic_DNA"/>
</dbReference>
<gene>
    <name evidence="2" type="ORF">SAMN04487960_105297</name>
    <name evidence="3" type="ORF">SAMN04487960_11027</name>
</gene>
<dbReference type="Gene3D" id="1.10.357.10">
    <property type="entry name" value="Tetracycline Repressor, domain 2"/>
    <property type="match status" value="1"/>
</dbReference>
<dbReference type="AlphaFoldDB" id="A0A1H2YA94"/>
<dbReference type="InterPro" id="IPR041485">
    <property type="entry name" value="TetR_C_36"/>
</dbReference>